<dbReference type="InParanoid" id="W5N4H4"/>
<dbReference type="InterPro" id="IPR000219">
    <property type="entry name" value="DH_dom"/>
</dbReference>
<evidence type="ECO:0000313" key="9">
    <source>
        <dbReference type="Proteomes" id="UP000018468"/>
    </source>
</evidence>
<evidence type="ECO:0000256" key="2">
    <source>
        <dbReference type="ARBA" id="ARBA00022658"/>
    </source>
</evidence>
<keyword evidence="2" id="KW-0344">Guanine-nucleotide releasing factor</keyword>
<dbReference type="Gene3D" id="2.30.30.40">
    <property type="entry name" value="SH3 Domains"/>
    <property type="match status" value="2"/>
</dbReference>
<dbReference type="eggNOG" id="KOG3519">
    <property type="taxonomic scope" value="Eukaryota"/>
</dbReference>
<dbReference type="HOGENOM" id="CLU_005159_1_0_1"/>
<feature type="domain" description="DH" evidence="6">
    <location>
        <begin position="99"/>
        <end position="239"/>
    </location>
</feature>
<dbReference type="PANTHER" id="PTHR22834:SF17">
    <property type="entry name" value="RHO GUANINE NUCLEOTIDE EXCHANGE FACTOR 38"/>
    <property type="match status" value="1"/>
</dbReference>
<dbReference type="SMART" id="SM00721">
    <property type="entry name" value="BAR"/>
    <property type="match status" value="1"/>
</dbReference>
<dbReference type="Proteomes" id="UP000018468">
    <property type="component" value="Linkage group LG4"/>
</dbReference>
<dbReference type="InterPro" id="IPR001452">
    <property type="entry name" value="SH3_domain"/>
</dbReference>
<evidence type="ECO:0000259" key="5">
    <source>
        <dbReference type="PROSITE" id="PS50002"/>
    </source>
</evidence>
<dbReference type="SMART" id="SM00326">
    <property type="entry name" value="SH3"/>
    <property type="match status" value="2"/>
</dbReference>
<dbReference type="Ensembl" id="ENSLOCT00000015562.1">
    <property type="protein sequence ID" value="ENSLOCP00000015533.1"/>
    <property type="gene ID" value="ENSLOCG00000012616.1"/>
</dbReference>
<accession>W5N4H4</accession>
<name>W5N4H4_LEPOC</name>
<dbReference type="Gene3D" id="1.20.900.10">
    <property type="entry name" value="Dbl homology (DH) domain"/>
    <property type="match status" value="1"/>
</dbReference>
<proteinExistence type="predicted"/>
<dbReference type="InterPro" id="IPR027267">
    <property type="entry name" value="AH/BAR_dom_sf"/>
</dbReference>
<evidence type="ECO:0000313" key="8">
    <source>
        <dbReference type="Ensembl" id="ENSLOCP00000015533.1"/>
    </source>
</evidence>
<dbReference type="InterPro" id="IPR035899">
    <property type="entry name" value="DBL_dom_sf"/>
</dbReference>
<dbReference type="InterPro" id="IPR051492">
    <property type="entry name" value="Dynamin-Rho_GEF"/>
</dbReference>
<dbReference type="SMART" id="SM00325">
    <property type="entry name" value="RhoGEF"/>
    <property type="match status" value="1"/>
</dbReference>
<organism evidence="8 9">
    <name type="scientific">Lepisosteus oculatus</name>
    <name type="common">Spotted gar</name>
    <dbReference type="NCBI Taxonomy" id="7918"/>
    <lineage>
        <taxon>Eukaryota</taxon>
        <taxon>Metazoa</taxon>
        <taxon>Chordata</taxon>
        <taxon>Craniata</taxon>
        <taxon>Vertebrata</taxon>
        <taxon>Euteleostomi</taxon>
        <taxon>Actinopterygii</taxon>
        <taxon>Neopterygii</taxon>
        <taxon>Holostei</taxon>
        <taxon>Semionotiformes</taxon>
        <taxon>Lepisosteidae</taxon>
        <taxon>Lepisosteus</taxon>
    </lineage>
</organism>
<dbReference type="SUPFAM" id="SSF48065">
    <property type="entry name" value="DBL homology domain (DH-domain)"/>
    <property type="match status" value="1"/>
</dbReference>
<dbReference type="SUPFAM" id="SSF50044">
    <property type="entry name" value="SH3-domain"/>
    <property type="match status" value="2"/>
</dbReference>
<dbReference type="FunFam" id="1.20.900.10:FF:000063">
    <property type="entry name" value="Rho guanine nucleotide exchange factor (GEF) 37"/>
    <property type="match status" value="1"/>
</dbReference>
<sequence>TMDPKEVKENDFKGFKRRKGLFLKPKMYLERRKTDTIVAEDNSKGDINIGTLVRRSQSDRTEYSIKLKEKMAPQERSAPASPASPALNPEEVRLRKMSRRSKVINELIQTEKDYLTDLEHCIKEVVEPLKEAQVVDVDRLFTNIESVRKVSAELLSRLQDATEEQDPETQIISETFIQSKEALEEVYKIYCYQHDDANSLLKSYEKDAEIQQHFRTCISSLKLIYKMEGLFELHDLLHKYSSHTIPCVILSLMLLHTYGRRNIKNQDHRQLFQVVDIQKQRKNKSRKGFFFLLSEHRIQEEGTLKSRINKLNIHSLKKKSNRVTEYLKILSGVEPQVKDEIFDKEEKVFRNLEKAVRQLVKNVCCYLHYTQEIMTVAVQNVQDLENILQDPEKLSTNGLNCKKNGDNPYVHYKDKLERLVLMPLSMLQAMFSAPQKLIQKRHDKLLDYCSRLERAASDELGCARRDYEALNAQLVEELQRFNTAAKKILSNSIYCFAALFRDLMDSARQAAPPIQLLPAPLSNLSEVQNSIMEELNNLVFVKENAQKLMERKVSFEKSRKVLYETPRQTEAQREKLISSYPADRLYQLKRNCNATQEHDVSLFEGELVAVEEQKDPLGSTSRWLVNTGSTVGYVYSSFLKPYNPTRELNGSIPEQQDDFDNISLFVSGSGSNSLRSFCLTAGDSSSSISGLQSTADLEADGIDDQQSETLLYYAVYAFQARCEQELSLQEYQHVRILKFCDLSGNKEWWLAEANGQKGYVPANYLGKMSYA</sequence>
<dbReference type="FunFam" id="1.20.1270.60:FF:000061">
    <property type="entry name" value="Rho guanine nucleotide exchange factor 38"/>
    <property type="match status" value="1"/>
</dbReference>
<keyword evidence="1 3" id="KW-0728">SH3 domain</keyword>
<dbReference type="PROSITE" id="PS50010">
    <property type="entry name" value="DH_2"/>
    <property type="match status" value="1"/>
</dbReference>
<keyword evidence="9" id="KW-1185">Reference proteome</keyword>
<dbReference type="GO" id="GO:0005085">
    <property type="term" value="F:guanyl-nucleotide exchange factor activity"/>
    <property type="evidence" value="ECO:0000318"/>
    <property type="project" value="GO_Central"/>
</dbReference>
<evidence type="ECO:0000259" key="7">
    <source>
        <dbReference type="PROSITE" id="PS51021"/>
    </source>
</evidence>
<feature type="domain" description="BAR" evidence="7">
    <location>
        <begin position="327"/>
        <end position="544"/>
    </location>
</feature>
<dbReference type="SUPFAM" id="SSF103657">
    <property type="entry name" value="BAR/IMD domain-like"/>
    <property type="match status" value="1"/>
</dbReference>
<evidence type="ECO:0000256" key="3">
    <source>
        <dbReference type="PROSITE-ProRule" id="PRU00192"/>
    </source>
</evidence>
<dbReference type="OMA" id="DPSEDQH"/>
<reference evidence="9" key="1">
    <citation type="submission" date="2011-12" db="EMBL/GenBank/DDBJ databases">
        <title>The Draft Genome of Lepisosteus oculatus.</title>
        <authorList>
            <consortium name="The Broad Institute Genome Assembly &amp; Analysis Group"/>
            <consortium name="Computational R&amp;D Group"/>
            <consortium name="and Sequencing Platform"/>
            <person name="Di Palma F."/>
            <person name="Alfoldi J."/>
            <person name="Johnson J."/>
            <person name="Berlin A."/>
            <person name="Gnerre S."/>
            <person name="Jaffe D."/>
            <person name="MacCallum I."/>
            <person name="Young S."/>
            <person name="Walker B.J."/>
            <person name="Lander E.S."/>
            <person name="Lindblad-Toh K."/>
        </authorList>
    </citation>
    <scope>NUCLEOTIDE SEQUENCE [LARGE SCALE GENOMIC DNA]</scope>
</reference>
<dbReference type="GeneTree" id="ENSGT00950000183088"/>
<dbReference type="InterPro" id="IPR004148">
    <property type="entry name" value="BAR_dom"/>
</dbReference>
<dbReference type="FunFam" id="2.30.30.40:FF:000066">
    <property type="entry name" value="dynamin-binding protein isoform X1"/>
    <property type="match status" value="1"/>
</dbReference>
<feature type="domain" description="SH3" evidence="5">
    <location>
        <begin position="707"/>
        <end position="770"/>
    </location>
</feature>
<dbReference type="STRING" id="7918.ENSLOCP00000015533"/>
<reference evidence="8" key="2">
    <citation type="submission" date="2025-08" db="UniProtKB">
        <authorList>
            <consortium name="Ensembl"/>
        </authorList>
    </citation>
    <scope>IDENTIFICATION</scope>
</reference>
<dbReference type="PROSITE" id="PS51021">
    <property type="entry name" value="BAR"/>
    <property type="match status" value="1"/>
</dbReference>
<dbReference type="AlphaFoldDB" id="W5N4H4"/>
<evidence type="ECO:0000256" key="1">
    <source>
        <dbReference type="ARBA" id="ARBA00022443"/>
    </source>
</evidence>
<dbReference type="PROSITE" id="PS50002">
    <property type="entry name" value="SH3"/>
    <property type="match status" value="1"/>
</dbReference>
<feature type="region of interest" description="Disordered" evidence="4">
    <location>
        <begin position="69"/>
        <end position="91"/>
    </location>
</feature>
<dbReference type="Gene3D" id="1.20.1270.60">
    <property type="entry name" value="Arfaptin homology (AH) domain/BAR domain"/>
    <property type="match status" value="1"/>
</dbReference>
<evidence type="ECO:0000259" key="6">
    <source>
        <dbReference type="PROSITE" id="PS50010"/>
    </source>
</evidence>
<protein>
    <submittedName>
        <fullName evidence="8">Rho guanine nucleotide exchange factor 38</fullName>
    </submittedName>
</protein>
<dbReference type="EMBL" id="AHAT01001861">
    <property type="status" value="NOT_ANNOTATED_CDS"/>
    <property type="molecule type" value="Genomic_DNA"/>
</dbReference>
<feature type="compositionally biased region" description="Low complexity" evidence="4">
    <location>
        <begin position="77"/>
        <end position="86"/>
    </location>
</feature>
<dbReference type="Pfam" id="PF00621">
    <property type="entry name" value="RhoGEF"/>
    <property type="match status" value="1"/>
</dbReference>
<dbReference type="Pfam" id="PF03114">
    <property type="entry name" value="BAR"/>
    <property type="match status" value="1"/>
</dbReference>
<evidence type="ECO:0000256" key="4">
    <source>
        <dbReference type="SAM" id="MobiDB-lite"/>
    </source>
</evidence>
<dbReference type="Pfam" id="PF14604">
    <property type="entry name" value="SH3_9"/>
    <property type="match status" value="1"/>
</dbReference>
<dbReference type="InterPro" id="IPR036028">
    <property type="entry name" value="SH3-like_dom_sf"/>
</dbReference>
<dbReference type="CDD" id="cd12141">
    <property type="entry name" value="SH3_DNMBP_C2"/>
    <property type="match status" value="1"/>
</dbReference>
<dbReference type="GO" id="GO:0005737">
    <property type="term" value="C:cytoplasm"/>
    <property type="evidence" value="ECO:0000318"/>
    <property type="project" value="GO_Central"/>
</dbReference>
<dbReference type="Bgee" id="ENSLOCG00000012616">
    <property type="expression patterns" value="Expressed in pharyngeal gill and 10 other cell types or tissues"/>
</dbReference>
<dbReference type="PANTHER" id="PTHR22834">
    <property type="entry name" value="NUCLEAR FUSION PROTEIN FUS2"/>
    <property type="match status" value="1"/>
</dbReference>
<dbReference type="EMBL" id="AHAT01001860">
    <property type="status" value="NOT_ANNOTATED_CDS"/>
    <property type="molecule type" value="Genomic_DNA"/>
</dbReference>
<reference evidence="8" key="3">
    <citation type="submission" date="2025-09" db="UniProtKB">
        <authorList>
            <consortium name="Ensembl"/>
        </authorList>
    </citation>
    <scope>IDENTIFICATION</scope>
</reference>